<dbReference type="GO" id="GO:0005524">
    <property type="term" value="F:ATP binding"/>
    <property type="evidence" value="ECO:0007669"/>
    <property type="project" value="UniProtKB-KW"/>
</dbReference>
<keyword evidence="3" id="KW-0067">ATP-binding</keyword>
<evidence type="ECO:0000313" key="5">
    <source>
        <dbReference type="EMBL" id="QHT17904.1"/>
    </source>
</evidence>
<dbReference type="SMART" id="SM00382">
    <property type="entry name" value="AAA"/>
    <property type="match status" value="1"/>
</dbReference>
<keyword evidence="2" id="KW-0547">Nucleotide-binding</keyword>
<feature type="domain" description="AAA+ ATPase" evidence="4">
    <location>
        <begin position="187"/>
        <end position="316"/>
    </location>
</feature>
<evidence type="ECO:0000256" key="3">
    <source>
        <dbReference type="ARBA" id="ARBA00022840"/>
    </source>
</evidence>
<dbReference type="PRINTS" id="PR00819">
    <property type="entry name" value="CBXCFQXSUPER"/>
</dbReference>
<dbReference type="InterPro" id="IPR003959">
    <property type="entry name" value="ATPase_AAA_core"/>
</dbReference>
<protein>
    <recommendedName>
        <fullName evidence="4">AAA+ ATPase domain-containing protein</fullName>
    </recommendedName>
</protein>
<dbReference type="InterPro" id="IPR027417">
    <property type="entry name" value="P-loop_NTPase"/>
</dbReference>
<dbReference type="SUPFAM" id="SSF52540">
    <property type="entry name" value="P-loop containing nucleoside triphosphate hydrolases"/>
    <property type="match status" value="1"/>
</dbReference>
<evidence type="ECO:0000256" key="1">
    <source>
        <dbReference type="ARBA" id="ARBA00010378"/>
    </source>
</evidence>
<organism evidence="5">
    <name type="scientific">viral metagenome</name>
    <dbReference type="NCBI Taxonomy" id="1070528"/>
    <lineage>
        <taxon>unclassified sequences</taxon>
        <taxon>metagenomes</taxon>
        <taxon>organismal metagenomes</taxon>
    </lineage>
</organism>
<dbReference type="FunFam" id="3.40.50.300:FF:000216">
    <property type="entry name" value="Type VII secretion ATPase EccA"/>
    <property type="match status" value="1"/>
</dbReference>
<evidence type="ECO:0000259" key="4">
    <source>
        <dbReference type="SMART" id="SM00382"/>
    </source>
</evidence>
<dbReference type="InterPro" id="IPR000641">
    <property type="entry name" value="CbxX/CfxQ"/>
</dbReference>
<dbReference type="EMBL" id="MN739646">
    <property type="protein sequence ID" value="QHT17904.1"/>
    <property type="molecule type" value="Genomic_DNA"/>
</dbReference>
<dbReference type="AlphaFoldDB" id="A0A6C0DNM0"/>
<sequence length="427" mass="49608">MSKKPKSKKFVEYLDLHSKQKNNQHIDFIITNSIIEKHFLQNKLQDKPFTGKSPSVTTIDLSHNFFYDNYSKSIWNTISTQTQVESAYSTWQKEHDATFLFKPIIVPKTKKTIDVSVNTISDLLDIIQQHEYEETVEYNIDLKSLHNIKVELTTLNDMVGLESMKQSILNQLLYFIQELHIGKDTSDFKHTVFYGPPGTGKTEIAKIIGKMYSKMGLLKNNTFKKVTRNDLIAGYLGQTAIKTKKVIEECLGGVLFIDEAYSLASSNENDSYSKECLDILCESLSDHKNDLMVIIAGYEDELTHTFFKANQGLESRFIWRFTMEPYNAKELRQIFIKKVEEQGWVIEPTVLQESWFEQKKDAFKHYGRDMELLLTYTKIFHGRRIYGKDTELRRKITLDDINGGYDILVKNRKAKTPPPHYMHGLYT</sequence>
<evidence type="ECO:0000256" key="2">
    <source>
        <dbReference type="ARBA" id="ARBA00022741"/>
    </source>
</evidence>
<dbReference type="InterPro" id="IPR003593">
    <property type="entry name" value="AAA+_ATPase"/>
</dbReference>
<name>A0A6C0DNM0_9ZZZZ</name>
<reference evidence="5" key="1">
    <citation type="journal article" date="2020" name="Nature">
        <title>Giant virus diversity and host interactions through global metagenomics.</title>
        <authorList>
            <person name="Schulz F."/>
            <person name="Roux S."/>
            <person name="Paez-Espino D."/>
            <person name="Jungbluth S."/>
            <person name="Walsh D.A."/>
            <person name="Denef V.J."/>
            <person name="McMahon K.D."/>
            <person name="Konstantinidis K.T."/>
            <person name="Eloe-Fadrosh E.A."/>
            <person name="Kyrpides N.C."/>
            <person name="Woyke T."/>
        </authorList>
    </citation>
    <scope>NUCLEOTIDE SEQUENCE</scope>
    <source>
        <strain evidence="5">GVMAG-M-3300023174-3</strain>
    </source>
</reference>
<dbReference type="PANTHER" id="PTHR43392">
    <property type="entry name" value="AAA-TYPE ATPASE FAMILY PROTEIN / ANKYRIN REPEAT FAMILY PROTEIN"/>
    <property type="match status" value="1"/>
</dbReference>
<dbReference type="GO" id="GO:0016887">
    <property type="term" value="F:ATP hydrolysis activity"/>
    <property type="evidence" value="ECO:0007669"/>
    <property type="project" value="InterPro"/>
</dbReference>
<dbReference type="Pfam" id="PF00004">
    <property type="entry name" value="AAA"/>
    <property type="match status" value="1"/>
</dbReference>
<dbReference type="Gene3D" id="3.40.50.300">
    <property type="entry name" value="P-loop containing nucleotide triphosphate hydrolases"/>
    <property type="match status" value="1"/>
</dbReference>
<accession>A0A6C0DNM0</accession>
<comment type="similarity">
    <text evidence="1">Belongs to the CbxX/CfxQ family.</text>
</comment>
<dbReference type="InterPro" id="IPR050773">
    <property type="entry name" value="CbxX/CfxQ_RuBisCO_ESX"/>
</dbReference>
<dbReference type="PANTHER" id="PTHR43392:SF2">
    <property type="entry name" value="AAA-TYPE ATPASE FAMILY PROTEIN _ ANKYRIN REPEAT FAMILY PROTEIN"/>
    <property type="match status" value="1"/>
</dbReference>
<proteinExistence type="inferred from homology"/>